<evidence type="ECO:0000256" key="4">
    <source>
        <dbReference type="ARBA" id="ARBA00022692"/>
    </source>
</evidence>
<dbReference type="Pfam" id="PF13715">
    <property type="entry name" value="CarbopepD_reg_2"/>
    <property type="match status" value="1"/>
</dbReference>
<name>A0A6M5Y6Y6_9BACT</name>
<evidence type="ECO:0000256" key="5">
    <source>
        <dbReference type="ARBA" id="ARBA00023077"/>
    </source>
</evidence>
<dbReference type="InterPro" id="IPR023996">
    <property type="entry name" value="TonB-dep_OMP_SusC/RagA"/>
</dbReference>
<evidence type="ECO:0000313" key="13">
    <source>
        <dbReference type="Proteomes" id="UP000502756"/>
    </source>
</evidence>
<dbReference type="Proteomes" id="UP000502756">
    <property type="component" value="Chromosome"/>
</dbReference>
<keyword evidence="5 9" id="KW-0798">TonB box</keyword>
<evidence type="ECO:0000259" key="10">
    <source>
        <dbReference type="Pfam" id="PF00593"/>
    </source>
</evidence>
<keyword evidence="4 8" id="KW-0812">Transmembrane</keyword>
<dbReference type="Gene3D" id="2.40.170.20">
    <property type="entry name" value="TonB-dependent receptor, beta-barrel domain"/>
    <property type="match status" value="1"/>
</dbReference>
<organism evidence="12 13">
    <name type="scientific">Spirosoma taeanense</name>
    <dbReference type="NCBI Taxonomy" id="2735870"/>
    <lineage>
        <taxon>Bacteria</taxon>
        <taxon>Pseudomonadati</taxon>
        <taxon>Bacteroidota</taxon>
        <taxon>Cytophagia</taxon>
        <taxon>Cytophagales</taxon>
        <taxon>Cytophagaceae</taxon>
        <taxon>Spirosoma</taxon>
    </lineage>
</organism>
<evidence type="ECO:0000259" key="11">
    <source>
        <dbReference type="Pfam" id="PF07715"/>
    </source>
</evidence>
<dbReference type="GO" id="GO:0009279">
    <property type="term" value="C:cell outer membrane"/>
    <property type="evidence" value="ECO:0007669"/>
    <property type="project" value="UniProtKB-SubCell"/>
</dbReference>
<feature type="domain" description="TonB-dependent receptor plug" evidence="11">
    <location>
        <begin position="137"/>
        <end position="236"/>
    </location>
</feature>
<dbReference type="RefSeq" id="WP_171739080.1">
    <property type="nucleotide sequence ID" value="NZ_CP053435.1"/>
</dbReference>
<dbReference type="Pfam" id="PF07715">
    <property type="entry name" value="Plug"/>
    <property type="match status" value="1"/>
</dbReference>
<keyword evidence="3 8" id="KW-1134">Transmembrane beta strand</keyword>
<proteinExistence type="inferred from homology"/>
<dbReference type="InterPro" id="IPR039426">
    <property type="entry name" value="TonB-dep_rcpt-like"/>
</dbReference>
<protein>
    <submittedName>
        <fullName evidence="12">SusC/RagA family TonB-linked outer membrane protein</fullName>
    </submittedName>
</protein>
<keyword evidence="2 8" id="KW-0813">Transport</keyword>
<keyword evidence="6 8" id="KW-0472">Membrane</keyword>
<evidence type="ECO:0000256" key="1">
    <source>
        <dbReference type="ARBA" id="ARBA00004571"/>
    </source>
</evidence>
<dbReference type="KEGG" id="stae:HNV11_07480"/>
<reference evidence="12 13" key="1">
    <citation type="submission" date="2020-05" db="EMBL/GenBank/DDBJ databases">
        <title>Genome sequencing of Spirosoma sp. TS118.</title>
        <authorList>
            <person name="Lee J.-H."/>
            <person name="Jeong S."/>
            <person name="Zhao L."/>
            <person name="Jung J.-H."/>
            <person name="Kim M.-K."/>
            <person name="Lim S."/>
        </authorList>
    </citation>
    <scope>NUCLEOTIDE SEQUENCE [LARGE SCALE GENOMIC DNA]</scope>
    <source>
        <strain evidence="12 13">TS118</strain>
    </source>
</reference>
<dbReference type="SUPFAM" id="SSF49464">
    <property type="entry name" value="Carboxypeptidase regulatory domain-like"/>
    <property type="match status" value="1"/>
</dbReference>
<evidence type="ECO:0000256" key="2">
    <source>
        <dbReference type="ARBA" id="ARBA00022448"/>
    </source>
</evidence>
<keyword evidence="13" id="KW-1185">Reference proteome</keyword>
<dbReference type="AlphaFoldDB" id="A0A6M5Y6Y6"/>
<comment type="subcellular location">
    <subcellularLocation>
        <location evidence="1 8">Cell outer membrane</location>
        <topology evidence="1 8">Multi-pass membrane protein</topology>
    </subcellularLocation>
</comment>
<dbReference type="Gene3D" id="2.170.130.10">
    <property type="entry name" value="TonB-dependent receptor, plug domain"/>
    <property type="match status" value="1"/>
</dbReference>
<evidence type="ECO:0000256" key="7">
    <source>
        <dbReference type="ARBA" id="ARBA00023237"/>
    </source>
</evidence>
<evidence type="ECO:0000256" key="6">
    <source>
        <dbReference type="ARBA" id="ARBA00023136"/>
    </source>
</evidence>
<dbReference type="InterPro" id="IPR023997">
    <property type="entry name" value="TonB-dep_OMP_SusC/RagA_CS"/>
</dbReference>
<dbReference type="InterPro" id="IPR008969">
    <property type="entry name" value="CarboxyPept-like_regulatory"/>
</dbReference>
<dbReference type="Gene3D" id="2.60.40.1120">
    <property type="entry name" value="Carboxypeptidase-like, regulatory domain"/>
    <property type="match status" value="1"/>
</dbReference>
<gene>
    <name evidence="12" type="ORF">HNV11_07480</name>
</gene>
<accession>A0A6M5Y6Y6</accession>
<dbReference type="InterPro" id="IPR000531">
    <property type="entry name" value="Beta-barrel_TonB"/>
</dbReference>
<dbReference type="InterPro" id="IPR012910">
    <property type="entry name" value="Plug_dom"/>
</dbReference>
<evidence type="ECO:0000256" key="8">
    <source>
        <dbReference type="PROSITE-ProRule" id="PRU01360"/>
    </source>
</evidence>
<comment type="similarity">
    <text evidence="8 9">Belongs to the TonB-dependent receptor family.</text>
</comment>
<dbReference type="NCBIfam" id="TIGR04056">
    <property type="entry name" value="OMP_RagA_SusC"/>
    <property type="match status" value="1"/>
</dbReference>
<dbReference type="PROSITE" id="PS52016">
    <property type="entry name" value="TONB_DEPENDENT_REC_3"/>
    <property type="match status" value="1"/>
</dbReference>
<keyword evidence="7 8" id="KW-0998">Cell outer membrane</keyword>
<sequence length="1096" mass="120842">MKELSLRLSLPPSARLHQRARLLVGIVTLTFLSALLSAVAAQAQSVSGRVVSADDQQPLPGVSIVVKGTSTGTTSRADGTYSLNAVSPQATLTFSFIGYETQEITVGNRSTIDINLTGSPKALNEVVVTAFGIKKDIRQTGVAIQTLDGASVIKAREPNPINSLVGKVAGLTIGPSAELLRRPNIVLRGNTDVLFVVDGVPVNSDTWNISPDDIETYSVLKGASASALYGFRGKNGAILITTKRGTKDKRGFSVDVNTSQMFDNGFLAIPKLQNEYGPGDHGVYAFADGRGGGYNDGDYDIWGPRFEGQLIPQYDSPIMPGQTFTTTFPNPAVKPFVSNRQPTPYVARGANNLSRFIQTGILSTNNVAVSSSGEKYDLRFSLSHTYQKGLVPNTKLNSTTFKISSGYNFTDRLRFAADIQVNRQYTPNIPDINYGPNSLIYNVGIWGGADWDVDELKNYWQPGKEGIQQIYAEYQRYNNPWFVSKEWLRGHYKTDIIGQTSLNYNLAPGLDATLRTQVSTWNLLRTEKMPYSATAYGREEARGDYREDRRNLIDNNTDLLIKFNRQVVPALTVNAIAGGNLRLYNYNSNFTSTNYLNVPGVYTFANSANPLIASSYSANMRVLSAYYSADFTLRDRVTLSTTGRMDKLSTLPRGNNTFFYPSVALSTVVSDYVKLPDAISFLKLRASFANVKDALTQATIGIPQFPLGYGEQYMSAYDGPTYQNSAVYSTPLTYNNQPSAYYTNTLNNPNIKPNSTSQVEAGLDMRFLSNRLTFDAAYYISNDGPRIFNLPISETTGYASLLVNGIKTQKKGVELSLTGKALRSASGLNWDVLVNWSTYTERYKEFYPGVSSLNTFFKVGDRVDKYYTNTFVYTPDGQIINDAGGRPIIGPVAQFVGYINPDWVWGVNNRFSYKALTFSFQFDGRVGGVISDYVQQKTYAGGRIINTVQGVMGEARRQDVLGVKSYVGEGVQISNNGKINYDADGNVTNYGELQFAPNTTKAFLQDYIARRYGFDGGNLISRSFAKLREVVIGYSLPAPLLNRIGVKQASISFVGRNLLYFAEKKDIDIDQFTNGGRSDLQTPTTRRYGINLNLTF</sequence>
<dbReference type="Pfam" id="PF00593">
    <property type="entry name" value="TonB_dep_Rec_b-barrel"/>
    <property type="match status" value="1"/>
</dbReference>
<evidence type="ECO:0000256" key="3">
    <source>
        <dbReference type="ARBA" id="ARBA00022452"/>
    </source>
</evidence>
<evidence type="ECO:0000313" key="12">
    <source>
        <dbReference type="EMBL" id="QJW89244.1"/>
    </source>
</evidence>
<dbReference type="InterPro" id="IPR037066">
    <property type="entry name" value="Plug_dom_sf"/>
</dbReference>
<dbReference type="NCBIfam" id="TIGR04057">
    <property type="entry name" value="SusC_RagA_signa"/>
    <property type="match status" value="1"/>
</dbReference>
<dbReference type="SUPFAM" id="SSF56935">
    <property type="entry name" value="Porins"/>
    <property type="match status" value="1"/>
</dbReference>
<evidence type="ECO:0000256" key="9">
    <source>
        <dbReference type="RuleBase" id="RU003357"/>
    </source>
</evidence>
<dbReference type="InterPro" id="IPR036942">
    <property type="entry name" value="Beta-barrel_TonB_sf"/>
</dbReference>
<feature type="domain" description="TonB-dependent receptor-like beta-barrel" evidence="10">
    <location>
        <begin position="474"/>
        <end position="845"/>
    </location>
</feature>
<dbReference type="EMBL" id="CP053435">
    <property type="protein sequence ID" value="QJW89244.1"/>
    <property type="molecule type" value="Genomic_DNA"/>
</dbReference>